<evidence type="ECO:0000313" key="7">
    <source>
        <dbReference type="EMBL" id="AMN15804.1"/>
    </source>
</evidence>
<proteinExistence type="predicted"/>
<evidence type="ECO:0000313" key="5">
    <source>
        <dbReference type="EMBL" id="AMN15528.1"/>
    </source>
</evidence>
<accession>A0A075TP20</accession>
<dbReference type="EMBL" id="KU738904">
    <property type="protein sequence ID" value="AMN16356.1"/>
    <property type="molecule type" value="Genomic_DNA"/>
</dbReference>
<dbReference type="EMBL" id="KJ909666">
    <property type="protein sequence ID" value="AIG63130.1"/>
    <property type="molecule type" value="Genomic_DNA"/>
</dbReference>
<evidence type="ECO:0000313" key="9">
    <source>
        <dbReference type="EMBL" id="AMN16080.1"/>
    </source>
</evidence>
<name>A0A075TP20_9ABAC</name>
<sequence>MFKTDHSHVCVTSEEKNVSSNQRISQSERDPQAMHCYQLYVIFSEFREKNQHKQLIDFLVEHYPSNVKNKTFNFQNTGHLFHSLYAYVPSVTNAERERKQIRLSTECIHKLFVNTINDFKMYGEIFDLIHTTPEYKMKYVCPCQIMLDKRDAIQSYVDKIKTKKFDSKPPKLKKEPIDNIMYKYSLNWKNLLMKKKYHNNSNTLHSNNSIATSSNSNVTCTQTSSSKTTDVYYHNSIYKKKRRLKKRNILTDELILFKPINSSLKYKLYSINGMSLRACQHSFVTVEKQTRAGDEIVSFIKYCQICKIIATADDQ</sequence>
<evidence type="ECO:0000313" key="4">
    <source>
        <dbReference type="EMBL" id="AMN15390.1"/>
    </source>
</evidence>
<dbReference type="Pfam" id="PF04838">
    <property type="entry name" value="Baculo_LEF5"/>
    <property type="match status" value="1"/>
</dbReference>
<dbReference type="EMBL" id="KU738902">
    <property type="protein sequence ID" value="AMN16080.1"/>
    <property type="molecule type" value="Genomic_DNA"/>
</dbReference>
<dbReference type="InterPro" id="IPR021758">
    <property type="entry name" value="Baculo_LEF5_C"/>
</dbReference>
<dbReference type="EMBL" id="KU738897">
    <property type="protein sequence ID" value="AMN15390.1"/>
    <property type="molecule type" value="Genomic_DNA"/>
</dbReference>
<reference evidence="4" key="2">
    <citation type="journal article" date="2016" name="Genome Announc.">
        <title>Complete Genome Sequences of Seven Helicoverpa armigera SNPV-AC53-Derived Strains.</title>
        <authorList>
            <person name="Noune C."/>
            <person name="Hauxwell C."/>
        </authorList>
    </citation>
    <scope>NUCLEOTIDE SEQUENCE</scope>
    <source>
        <strain evidence="4">AC53C3</strain>
        <strain evidence="5">AC53C5</strain>
        <strain evidence="6">AC53C6</strain>
        <strain evidence="7">AC53C9</strain>
        <strain evidence="8">AC53T2</strain>
        <strain evidence="11">AC53T5</strain>
    </source>
</reference>
<dbReference type="EMBL" id="KU738900">
    <property type="protein sequence ID" value="AMN15804.1"/>
    <property type="molecule type" value="Genomic_DNA"/>
</dbReference>
<evidence type="ECO:0000313" key="11">
    <source>
        <dbReference type="EMBL" id="AMN16356.1"/>
    </source>
</evidence>
<gene>
    <name evidence="3" type="ORF">HaSNPV-AC53_089</name>
</gene>
<evidence type="ECO:0000259" key="1">
    <source>
        <dbReference type="Pfam" id="PF04838"/>
    </source>
</evidence>
<reference evidence="3" key="1">
    <citation type="journal article" date="2015" name="Genome Announc.">
        <title>Complete Genome Sequences of Helicoverpa armigera Single Nucleopolyhedrovirus Strains AC53 and H25EA1 from Australia.</title>
        <authorList>
            <person name="Noune C."/>
            <person name="Hauxwell C."/>
        </authorList>
    </citation>
    <scope>NUCLEOTIDE SEQUENCE</scope>
    <source>
        <strain evidence="3">AC53</strain>
    </source>
</reference>
<feature type="domain" description="Baculoviridae late expression factor 5 N-terminal" evidence="1">
    <location>
        <begin position="38"/>
        <end position="196"/>
    </location>
</feature>
<reference evidence="3" key="3">
    <citation type="submission" date="2016-08" db="EMBL/GenBank/DDBJ databases">
        <authorList>
            <person name="Seilhamer J.J."/>
        </authorList>
    </citation>
    <scope>NUCLEOTIDE SEQUENCE</scope>
    <source>
        <strain evidence="3">AC53</strain>
        <strain evidence="9">AC53T4.1</strain>
        <strain evidence="10">AC53T4.2</strain>
    </source>
</reference>
<feature type="domain" description="Baculoviridae late expression factor 5 C-terminal" evidence="2">
    <location>
        <begin position="267"/>
        <end position="306"/>
    </location>
</feature>
<dbReference type="EMBL" id="KU738899">
    <property type="protein sequence ID" value="AMN15666.1"/>
    <property type="molecule type" value="Genomic_DNA"/>
</dbReference>
<evidence type="ECO:0000313" key="8">
    <source>
        <dbReference type="EMBL" id="AMN15942.1"/>
    </source>
</evidence>
<evidence type="ECO:0000313" key="3">
    <source>
        <dbReference type="EMBL" id="AIG63130.1"/>
    </source>
</evidence>
<evidence type="ECO:0000313" key="10">
    <source>
        <dbReference type="EMBL" id="AMN16218.1"/>
    </source>
</evidence>
<dbReference type="Pfam" id="PF11792">
    <property type="entry name" value="Baculo_LEF5_C"/>
    <property type="match status" value="1"/>
</dbReference>
<dbReference type="EMBL" id="KU738903">
    <property type="protein sequence ID" value="AMN16218.1"/>
    <property type="molecule type" value="Genomic_DNA"/>
</dbReference>
<evidence type="ECO:0000313" key="6">
    <source>
        <dbReference type="EMBL" id="AMN15666.1"/>
    </source>
</evidence>
<organism evidence="3">
    <name type="scientific">Helicoverpa SNPV AC53</name>
    <dbReference type="NCBI Taxonomy" id="1569367"/>
    <lineage>
        <taxon>Viruses</taxon>
        <taxon>Viruses incertae sedis</taxon>
        <taxon>Naldaviricetes</taxon>
        <taxon>Lefavirales</taxon>
        <taxon>Baculoviridae</taxon>
        <taxon>Alphabaculovirus</taxon>
        <taxon>Alphabaculovirus helarmigerae</taxon>
    </lineage>
</organism>
<dbReference type="GO" id="GO:0006355">
    <property type="term" value="P:regulation of DNA-templated transcription"/>
    <property type="evidence" value="ECO:0007669"/>
    <property type="project" value="InterPro"/>
</dbReference>
<protein>
    <submittedName>
        <fullName evidence="3">LEF-5</fullName>
    </submittedName>
</protein>
<dbReference type="EMBL" id="KU738898">
    <property type="protein sequence ID" value="AMN15528.1"/>
    <property type="molecule type" value="Genomic_DNA"/>
</dbReference>
<dbReference type="EMBL" id="KU738901">
    <property type="protein sequence ID" value="AMN15942.1"/>
    <property type="molecule type" value="Genomic_DNA"/>
</dbReference>
<dbReference type="InterPro" id="IPR006923">
    <property type="entry name" value="Baculo_LEF5_N"/>
</dbReference>
<evidence type="ECO:0000259" key="2">
    <source>
        <dbReference type="Pfam" id="PF11792"/>
    </source>
</evidence>